<protein>
    <submittedName>
        <fullName evidence="12">G-protein coupled receptor No18</fullName>
    </submittedName>
</protein>
<feature type="transmembrane region" description="Helical" evidence="10">
    <location>
        <begin position="282"/>
        <end position="303"/>
    </location>
</feature>
<evidence type="ECO:0000256" key="6">
    <source>
        <dbReference type="ARBA" id="ARBA00023136"/>
    </source>
</evidence>
<dbReference type="Gene3D" id="1.20.1070.10">
    <property type="entry name" value="Rhodopsin 7-helix transmembrane proteins"/>
    <property type="match status" value="1"/>
</dbReference>
<keyword evidence="8" id="KW-0807">Transducer</keyword>
<reference evidence="12" key="2">
    <citation type="journal article" date="2023" name="Science">
        <title>Genomic signatures of disease resistance in endangered staghorn corals.</title>
        <authorList>
            <person name="Vollmer S.V."/>
            <person name="Selwyn J.D."/>
            <person name="Despard B.A."/>
            <person name="Roesel C.L."/>
        </authorList>
    </citation>
    <scope>NUCLEOTIDE SEQUENCE</scope>
    <source>
        <strain evidence="12">K2</strain>
    </source>
</reference>
<evidence type="ECO:0000256" key="3">
    <source>
        <dbReference type="ARBA" id="ARBA00022692"/>
    </source>
</evidence>
<accession>A0AAD9Q8X1</accession>
<keyword evidence="3 10" id="KW-0812">Transmembrane</keyword>
<name>A0AAD9Q8X1_ACRCE</name>
<evidence type="ECO:0000256" key="5">
    <source>
        <dbReference type="ARBA" id="ARBA00023040"/>
    </source>
</evidence>
<evidence type="ECO:0000256" key="7">
    <source>
        <dbReference type="ARBA" id="ARBA00023170"/>
    </source>
</evidence>
<dbReference type="PROSITE" id="PS50262">
    <property type="entry name" value="G_PROTEIN_RECEP_F1_2"/>
    <property type="match status" value="1"/>
</dbReference>
<dbReference type="InterPro" id="IPR000276">
    <property type="entry name" value="GPCR_Rhodpsn"/>
</dbReference>
<feature type="transmembrane region" description="Helical" evidence="10">
    <location>
        <begin position="96"/>
        <end position="117"/>
    </location>
</feature>
<proteinExistence type="predicted"/>
<keyword evidence="6 10" id="KW-0472">Membrane</keyword>
<dbReference type="SMART" id="SM01381">
    <property type="entry name" value="7TM_GPCR_Srsx"/>
    <property type="match status" value="1"/>
</dbReference>
<dbReference type="Proteomes" id="UP001249851">
    <property type="component" value="Unassembled WGS sequence"/>
</dbReference>
<feature type="domain" description="G-protein coupled receptors family 1 profile" evidence="11">
    <location>
        <begin position="35"/>
        <end position="343"/>
    </location>
</feature>
<reference evidence="12" key="1">
    <citation type="journal article" date="2023" name="G3 (Bethesda)">
        <title>Whole genome assembly and annotation of the endangered Caribbean coral Acropora cervicornis.</title>
        <authorList>
            <person name="Selwyn J.D."/>
            <person name="Vollmer S.V."/>
        </authorList>
    </citation>
    <scope>NUCLEOTIDE SEQUENCE</scope>
    <source>
        <strain evidence="12">K2</strain>
    </source>
</reference>
<evidence type="ECO:0000256" key="10">
    <source>
        <dbReference type="SAM" id="Phobius"/>
    </source>
</evidence>
<evidence type="ECO:0000256" key="8">
    <source>
        <dbReference type="ARBA" id="ARBA00023224"/>
    </source>
</evidence>
<feature type="transmembrane region" description="Helical" evidence="10">
    <location>
        <begin position="178"/>
        <end position="207"/>
    </location>
</feature>
<evidence type="ECO:0000256" key="2">
    <source>
        <dbReference type="ARBA" id="ARBA00022475"/>
    </source>
</evidence>
<evidence type="ECO:0000256" key="4">
    <source>
        <dbReference type="ARBA" id="ARBA00022989"/>
    </source>
</evidence>
<evidence type="ECO:0000256" key="1">
    <source>
        <dbReference type="ARBA" id="ARBA00004651"/>
    </source>
</evidence>
<feature type="compositionally biased region" description="Polar residues" evidence="9">
    <location>
        <begin position="233"/>
        <end position="246"/>
    </location>
</feature>
<feature type="transmembrane region" description="Helical" evidence="10">
    <location>
        <begin position="22"/>
        <end position="46"/>
    </location>
</feature>
<keyword evidence="13" id="KW-1185">Reference proteome</keyword>
<dbReference type="Pfam" id="PF00001">
    <property type="entry name" value="7tm_1"/>
    <property type="match status" value="1"/>
</dbReference>
<evidence type="ECO:0000313" key="13">
    <source>
        <dbReference type="Proteomes" id="UP001249851"/>
    </source>
</evidence>
<dbReference type="EMBL" id="JARQWQ010000053">
    <property type="protein sequence ID" value="KAK2556904.1"/>
    <property type="molecule type" value="Genomic_DNA"/>
</dbReference>
<keyword evidence="4 10" id="KW-1133">Transmembrane helix</keyword>
<comment type="caution">
    <text evidence="12">The sequence shown here is derived from an EMBL/GenBank/DDBJ whole genome shotgun (WGS) entry which is preliminary data.</text>
</comment>
<organism evidence="12 13">
    <name type="scientific">Acropora cervicornis</name>
    <name type="common">Staghorn coral</name>
    <dbReference type="NCBI Taxonomy" id="6130"/>
    <lineage>
        <taxon>Eukaryota</taxon>
        <taxon>Metazoa</taxon>
        <taxon>Cnidaria</taxon>
        <taxon>Anthozoa</taxon>
        <taxon>Hexacorallia</taxon>
        <taxon>Scleractinia</taxon>
        <taxon>Astrocoeniina</taxon>
        <taxon>Acroporidae</taxon>
        <taxon>Acropora</taxon>
    </lineage>
</organism>
<dbReference type="GO" id="GO:0005886">
    <property type="term" value="C:plasma membrane"/>
    <property type="evidence" value="ECO:0007669"/>
    <property type="project" value="UniProtKB-SubCell"/>
</dbReference>
<dbReference type="AlphaFoldDB" id="A0AAD9Q8X1"/>
<comment type="subcellular location">
    <subcellularLocation>
        <location evidence="1">Cell membrane</location>
        <topology evidence="1">Multi-pass membrane protein</topology>
    </subcellularLocation>
</comment>
<dbReference type="InterPro" id="IPR017452">
    <property type="entry name" value="GPCR_Rhodpsn_7TM"/>
</dbReference>
<feature type="transmembrane region" description="Helical" evidence="10">
    <location>
        <begin position="138"/>
        <end position="158"/>
    </location>
</feature>
<dbReference type="SUPFAM" id="SSF81321">
    <property type="entry name" value="Family A G protein-coupled receptor-like"/>
    <property type="match status" value="1"/>
</dbReference>
<keyword evidence="2" id="KW-1003">Cell membrane</keyword>
<feature type="transmembrane region" description="Helical" evidence="10">
    <location>
        <begin position="55"/>
        <end position="76"/>
    </location>
</feature>
<keyword evidence="7 12" id="KW-0675">Receptor</keyword>
<feature type="region of interest" description="Disordered" evidence="9">
    <location>
        <begin position="231"/>
        <end position="263"/>
    </location>
</feature>
<sequence length="384" mass="42356">MVGNGTNTTTASKDQAGIIASATFNVIVMLLTIVGNILVGFSVYYFPRLRRPTNYLIVSLAVSDLLVGLLSLPFRISQTVNGEAWPDDLGKAGCQFWIWIDMICSGASILNLVAISFDRLLAVKWPLTYQENMTARRAFLMISFVWVYALIVGSLSFVKWGGNETIIVGDQCSIQAKVYITIVAIACFFFPLVILVINYGLVLKIAIGHALQMQKDKENIAMNFLPEADNDETSGTASSPVSSTGRISLGKTSCDPLTADSQKPRKASSLQTMKQLKATKTLAIVVGVFIISWLPFFVIFLAFQYCVLCFKTADIPEWLKTAILIVFVNVLPVSNSAANPIIYTCFNNEFRTAFWRVLSRLSGRRNSKNRANNTNGISETTYLT</sequence>
<gene>
    <name evidence="12" type="ORF">P5673_021122</name>
</gene>
<dbReference type="CDD" id="cd14967">
    <property type="entry name" value="7tmA_amine_R-like"/>
    <property type="match status" value="1"/>
</dbReference>
<evidence type="ECO:0000256" key="9">
    <source>
        <dbReference type="SAM" id="MobiDB-lite"/>
    </source>
</evidence>
<evidence type="ECO:0000313" key="12">
    <source>
        <dbReference type="EMBL" id="KAK2556904.1"/>
    </source>
</evidence>
<dbReference type="PANTHER" id="PTHR24248">
    <property type="entry name" value="ADRENERGIC RECEPTOR-RELATED G-PROTEIN COUPLED RECEPTOR"/>
    <property type="match status" value="1"/>
</dbReference>
<evidence type="ECO:0000259" key="11">
    <source>
        <dbReference type="PROSITE" id="PS50262"/>
    </source>
</evidence>
<dbReference type="GO" id="GO:0004930">
    <property type="term" value="F:G protein-coupled receptor activity"/>
    <property type="evidence" value="ECO:0007669"/>
    <property type="project" value="UniProtKB-KW"/>
</dbReference>
<dbReference type="PRINTS" id="PR00237">
    <property type="entry name" value="GPCRRHODOPSN"/>
</dbReference>
<keyword evidence="5" id="KW-0297">G-protein coupled receptor</keyword>